<evidence type="ECO:0000313" key="5">
    <source>
        <dbReference type="Proteomes" id="UP000199400"/>
    </source>
</evidence>
<evidence type="ECO:0000256" key="1">
    <source>
        <dbReference type="ARBA" id="ARBA00006484"/>
    </source>
</evidence>
<dbReference type="GO" id="GO:0016616">
    <property type="term" value="F:oxidoreductase activity, acting on the CH-OH group of donors, NAD or NADP as acceptor"/>
    <property type="evidence" value="ECO:0007669"/>
    <property type="project" value="TreeGrafter"/>
</dbReference>
<comment type="similarity">
    <text evidence="1">Belongs to the short-chain dehydrogenases/reductases (SDR) family.</text>
</comment>
<dbReference type="PROSITE" id="PS00061">
    <property type="entry name" value="ADH_SHORT"/>
    <property type="match status" value="1"/>
</dbReference>
<dbReference type="STRING" id="54.SAMN02745121_07654"/>
<dbReference type="Proteomes" id="UP000199400">
    <property type="component" value="Unassembled WGS sequence"/>
</dbReference>
<dbReference type="PANTHER" id="PTHR42760:SF40">
    <property type="entry name" value="3-OXOACYL-[ACYL-CARRIER-PROTEIN] REDUCTASE, CHLOROPLASTIC"/>
    <property type="match status" value="1"/>
</dbReference>
<accession>A0A1I2H2D4</accession>
<keyword evidence="2" id="KW-0560">Oxidoreductase</keyword>
<protein>
    <submittedName>
        <fullName evidence="4">3-oxoacyl-[acyl-carrier-protein] reductase</fullName>
    </submittedName>
</protein>
<dbReference type="PANTHER" id="PTHR42760">
    <property type="entry name" value="SHORT-CHAIN DEHYDROGENASES/REDUCTASES FAMILY MEMBER"/>
    <property type="match status" value="1"/>
</dbReference>
<dbReference type="InterPro" id="IPR020904">
    <property type="entry name" value="Sc_DH/Rdtase_CS"/>
</dbReference>
<dbReference type="OrthoDB" id="5363038at2"/>
<dbReference type="SMART" id="SM00822">
    <property type="entry name" value="PKS_KR"/>
    <property type="match status" value="1"/>
</dbReference>
<dbReference type="PRINTS" id="PR00081">
    <property type="entry name" value="GDHRDH"/>
</dbReference>
<dbReference type="Gene3D" id="3.40.50.720">
    <property type="entry name" value="NAD(P)-binding Rossmann-like Domain"/>
    <property type="match status" value="1"/>
</dbReference>
<evidence type="ECO:0000259" key="3">
    <source>
        <dbReference type="SMART" id="SM00822"/>
    </source>
</evidence>
<organism evidence="4 5">
    <name type="scientific">Nannocystis exedens</name>
    <dbReference type="NCBI Taxonomy" id="54"/>
    <lineage>
        <taxon>Bacteria</taxon>
        <taxon>Pseudomonadati</taxon>
        <taxon>Myxococcota</taxon>
        <taxon>Polyangia</taxon>
        <taxon>Nannocystales</taxon>
        <taxon>Nannocystaceae</taxon>
        <taxon>Nannocystis</taxon>
    </lineage>
</organism>
<gene>
    <name evidence="4" type="ORF">SAMN02745121_07654</name>
</gene>
<dbReference type="AlphaFoldDB" id="A0A1I2H2D4"/>
<feature type="domain" description="Ketoreductase" evidence="3">
    <location>
        <begin position="8"/>
        <end position="196"/>
    </location>
</feature>
<dbReference type="FunFam" id="3.40.50.720:FF:000173">
    <property type="entry name" value="3-oxoacyl-[acyl-carrier protein] reductase"/>
    <property type="match status" value="1"/>
</dbReference>
<dbReference type="Pfam" id="PF13561">
    <property type="entry name" value="adh_short_C2"/>
    <property type="match status" value="1"/>
</dbReference>
<proteinExistence type="inferred from homology"/>
<evidence type="ECO:0000256" key="2">
    <source>
        <dbReference type="ARBA" id="ARBA00023002"/>
    </source>
</evidence>
<dbReference type="InterPro" id="IPR002347">
    <property type="entry name" value="SDR_fam"/>
</dbReference>
<dbReference type="InterPro" id="IPR057326">
    <property type="entry name" value="KR_dom"/>
</dbReference>
<dbReference type="GO" id="GO:0030497">
    <property type="term" value="P:fatty acid elongation"/>
    <property type="evidence" value="ECO:0007669"/>
    <property type="project" value="TreeGrafter"/>
</dbReference>
<keyword evidence="5" id="KW-1185">Reference proteome</keyword>
<dbReference type="PRINTS" id="PR00080">
    <property type="entry name" value="SDRFAMILY"/>
</dbReference>
<dbReference type="EMBL" id="FOMX01000037">
    <property type="protein sequence ID" value="SFF23560.1"/>
    <property type="molecule type" value="Genomic_DNA"/>
</dbReference>
<dbReference type="NCBIfam" id="NF009466">
    <property type="entry name" value="PRK12826.1-2"/>
    <property type="match status" value="1"/>
</dbReference>
<name>A0A1I2H2D4_9BACT</name>
<dbReference type="SUPFAM" id="SSF51735">
    <property type="entry name" value="NAD(P)-binding Rossmann-fold domains"/>
    <property type="match status" value="1"/>
</dbReference>
<evidence type="ECO:0000313" key="4">
    <source>
        <dbReference type="EMBL" id="SFF23560.1"/>
    </source>
</evidence>
<reference evidence="5" key="1">
    <citation type="submission" date="2016-10" db="EMBL/GenBank/DDBJ databases">
        <authorList>
            <person name="Varghese N."/>
            <person name="Submissions S."/>
        </authorList>
    </citation>
    <scope>NUCLEOTIDE SEQUENCE [LARGE SCALE GENOMIC DNA]</scope>
    <source>
        <strain evidence="5">ATCC 25963</strain>
    </source>
</reference>
<sequence>MTSTQQPRIAIVTGGGNGIGRATALKFAEAGYAVAVWDLAEQAAEEVVSAITAAGGVAIARKVDVSKPEDCVAGVAAVVERFGRIDVLINNAGVVRDGQLVKVKDGQVVGQMSADQFQFVLDVCLKGVFNCTQAVVPTMIAQKYGRIVSTSSVVALYGNFGQTNYVAAKAGVIGMTRVWARELGRYGITANAVAPGFIATDMVKSIPEKVYNALIEHTPVGRAGQPDDIARAYLFLADDKSSFINGAILSVDGGSVIGT</sequence>
<dbReference type="RefSeq" id="WP_096325555.1">
    <property type="nucleotide sequence ID" value="NZ_FOMX01000037.1"/>
</dbReference>
<dbReference type="InterPro" id="IPR036291">
    <property type="entry name" value="NAD(P)-bd_dom_sf"/>
</dbReference>